<dbReference type="Pfam" id="PF02673">
    <property type="entry name" value="BacA"/>
    <property type="match status" value="1"/>
</dbReference>
<keyword evidence="14" id="KW-0573">Peptidoglycan synthesis</keyword>
<evidence type="ECO:0000256" key="13">
    <source>
        <dbReference type="ARBA" id="ARBA00047594"/>
    </source>
</evidence>
<feature type="transmembrane region" description="Helical" evidence="14">
    <location>
        <begin position="216"/>
        <end position="238"/>
    </location>
</feature>
<keyword evidence="8 14" id="KW-1133">Transmembrane helix</keyword>
<evidence type="ECO:0000256" key="1">
    <source>
        <dbReference type="ARBA" id="ARBA00004651"/>
    </source>
</evidence>
<dbReference type="EMBL" id="CP073587">
    <property type="protein sequence ID" value="QUN04980.1"/>
    <property type="molecule type" value="Genomic_DNA"/>
</dbReference>
<gene>
    <name evidence="14" type="primary">uppP</name>
    <name evidence="15" type="ORF">KDN34_12155</name>
</gene>
<evidence type="ECO:0000256" key="10">
    <source>
        <dbReference type="ARBA" id="ARBA00023251"/>
    </source>
</evidence>
<keyword evidence="14" id="KW-0961">Cell wall biogenesis/degradation</keyword>
<dbReference type="PANTHER" id="PTHR30622">
    <property type="entry name" value="UNDECAPRENYL-DIPHOSPHATASE"/>
    <property type="match status" value="1"/>
</dbReference>
<keyword evidence="10 14" id="KW-0046">Antibiotic resistance</keyword>
<keyword evidence="14" id="KW-0133">Cell shape</keyword>
<dbReference type="RefSeq" id="WP_212594031.1">
    <property type="nucleotide sequence ID" value="NZ_CP073587.1"/>
</dbReference>
<protein>
    <recommendedName>
        <fullName evidence="4 14">Undecaprenyl-diphosphatase</fullName>
        <ecNumber evidence="3 14">3.6.1.27</ecNumber>
    </recommendedName>
    <alternativeName>
        <fullName evidence="12 14">Bacitracin resistance protein</fullName>
    </alternativeName>
    <alternativeName>
        <fullName evidence="11 14">Undecaprenyl pyrophosphate phosphatase</fullName>
    </alternativeName>
</protein>
<evidence type="ECO:0000256" key="11">
    <source>
        <dbReference type="ARBA" id="ARBA00032707"/>
    </source>
</evidence>
<reference evidence="15 16" key="1">
    <citation type="submission" date="2021-04" db="EMBL/GenBank/DDBJ databases">
        <title>Novel species identification of genus Shewanella.</title>
        <authorList>
            <person name="Liu G."/>
        </authorList>
    </citation>
    <scope>NUCLEOTIDE SEQUENCE [LARGE SCALE GENOMIC DNA]</scope>
    <source>
        <strain evidence="15 16">FJAT-54481</strain>
    </source>
</reference>
<evidence type="ECO:0000256" key="14">
    <source>
        <dbReference type="HAMAP-Rule" id="MF_01006"/>
    </source>
</evidence>
<evidence type="ECO:0000256" key="8">
    <source>
        <dbReference type="ARBA" id="ARBA00022989"/>
    </source>
</evidence>
<evidence type="ECO:0000256" key="5">
    <source>
        <dbReference type="ARBA" id="ARBA00022475"/>
    </source>
</evidence>
<comment type="similarity">
    <text evidence="2 14">Belongs to the UppP family.</text>
</comment>
<evidence type="ECO:0000256" key="3">
    <source>
        <dbReference type="ARBA" id="ARBA00012374"/>
    </source>
</evidence>
<evidence type="ECO:0000256" key="2">
    <source>
        <dbReference type="ARBA" id="ARBA00010621"/>
    </source>
</evidence>
<feature type="transmembrane region" description="Helical" evidence="14">
    <location>
        <begin position="6"/>
        <end position="29"/>
    </location>
</feature>
<keyword evidence="16" id="KW-1185">Reference proteome</keyword>
<comment type="subcellular location">
    <subcellularLocation>
        <location evidence="1 14">Cell membrane</location>
        <topology evidence="1 14">Multi-pass membrane protein</topology>
    </subcellularLocation>
</comment>
<keyword evidence="5 14" id="KW-1003">Cell membrane</keyword>
<feature type="transmembrane region" description="Helical" evidence="14">
    <location>
        <begin position="85"/>
        <end position="103"/>
    </location>
</feature>
<comment type="miscellaneous">
    <text evidence="14">Bacitracin is thought to be involved in the inhibition of peptidoglycan synthesis by sequestering undecaprenyl diphosphate, thereby reducing the pool of lipid carrier available.</text>
</comment>
<evidence type="ECO:0000256" key="12">
    <source>
        <dbReference type="ARBA" id="ARBA00032932"/>
    </source>
</evidence>
<comment type="catalytic activity">
    <reaction evidence="13 14">
        <text>di-trans,octa-cis-undecaprenyl diphosphate + H2O = di-trans,octa-cis-undecaprenyl phosphate + phosphate + H(+)</text>
        <dbReference type="Rhea" id="RHEA:28094"/>
        <dbReference type="ChEBI" id="CHEBI:15377"/>
        <dbReference type="ChEBI" id="CHEBI:15378"/>
        <dbReference type="ChEBI" id="CHEBI:43474"/>
        <dbReference type="ChEBI" id="CHEBI:58405"/>
        <dbReference type="ChEBI" id="CHEBI:60392"/>
        <dbReference type="EC" id="3.6.1.27"/>
    </reaction>
</comment>
<proteinExistence type="inferred from homology"/>
<organism evidence="15 16">
    <name type="scientific">Shewanella yunxiaonensis</name>
    <dbReference type="NCBI Taxonomy" id="2829809"/>
    <lineage>
        <taxon>Bacteria</taxon>
        <taxon>Pseudomonadati</taxon>
        <taxon>Pseudomonadota</taxon>
        <taxon>Gammaproteobacteria</taxon>
        <taxon>Alteromonadales</taxon>
        <taxon>Shewanellaceae</taxon>
        <taxon>Shewanella</taxon>
    </lineage>
</organism>
<dbReference type="PANTHER" id="PTHR30622:SF4">
    <property type="entry name" value="UNDECAPRENYL-DIPHOSPHATASE"/>
    <property type="match status" value="1"/>
</dbReference>
<keyword evidence="6 14" id="KW-0812">Transmembrane</keyword>
<dbReference type="NCBIfam" id="TIGR00753">
    <property type="entry name" value="undec_PP_bacA"/>
    <property type="match status" value="1"/>
</dbReference>
<dbReference type="Proteomes" id="UP000679575">
    <property type="component" value="Chromosome"/>
</dbReference>
<name>A0ABX7YQD3_9GAMM</name>
<sequence>MDTLQVVILALIQGLTEFLPISSSAHLILPSQLLGWPDQGLSFDVAVNTGSLLAVIIYFRVELYNMAKAWSLSIIKRESDDESKLAWWIILATLPAVFFGFLAKDFVETYLRSAEVIAFTTIAFGLLLWWADKTSRLELTEYQSGWRKSLLIGFAQALALIPGTSRSGITMTAALMLGLQREAAARFSFLMSVPVSLGAAILVGKDLAESPEPLDMHALVLGTSISFVAAYACIHYFLKIISKMGMTPFVIYRLLLGAGLVVFIALHN</sequence>
<evidence type="ECO:0000256" key="9">
    <source>
        <dbReference type="ARBA" id="ARBA00023136"/>
    </source>
</evidence>
<dbReference type="NCBIfam" id="NF001393">
    <property type="entry name" value="PRK00281.2-4"/>
    <property type="match status" value="1"/>
</dbReference>
<evidence type="ECO:0000256" key="4">
    <source>
        <dbReference type="ARBA" id="ARBA00021581"/>
    </source>
</evidence>
<evidence type="ECO:0000313" key="16">
    <source>
        <dbReference type="Proteomes" id="UP000679575"/>
    </source>
</evidence>
<accession>A0ABX7YQD3</accession>
<feature type="transmembrane region" description="Helical" evidence="14">
    <location>
        <begin position="250"/>
        <end position="267"/>
    </location>
</feature>
<feature type="transmembrane region" description="Helical" evidence="14">
    <location>
        <begin position="184"/>
        <end position="204"/>
    </location>
</feature>
<evidence type="ECO:0000313" key="15">
    <source>
        <dbReference type="EMBL" id="QUN04980.1"/>
    </source>
</evidence>
<keyword evidence="9 14" id="KW-0472">Membrane</keyword>
<dbReference type="InterPro" id="IPR003824">
    <property type="entry name" value="UppP"/>
</dbReference>
<dbReference type="EC" id="3.6.1.27" evidence="3 14"/>
<comment type="function">
    <text evidence="14">Catalyzes the dephosphorylation of undecaprenyl diphosphate (UPP). Confers resistance to bacitracin.</text>
</comment>
<dbReference type="GO" id="GO:0050380">
    <property type="term" value="F:undecaprenyl-diphosphatase activity"/>
    <property type="evidence" value="ECO:0007669"/>
    <property type="project" value="UniProtKB-EC"/>
</dbReference>
<feature type="transmembrane region" description="Helical" evidence="14">
    <location>
        <begin position="41"/>
        <end position="61"/>
    </location>
</feature>
<feature type="transmembrane region" description="Helical" evidence="14">
    <location>
        <begin position="110"/>
        <end position="131"/>
    </location>
</feature>
<dbReference type="HAMAP" id="MF_01006">
    <property type="entry name" value="Undec_diphosphatase"/>
    <property type="match status" value="1"/>
</dbReference>
<evidence type="ECO:0000256" key="6">
    <source>
        <dbReference type="ARBA" id="ARBA00022692"/>
    </source>
</evidence>
<evidence type="ECO:0000256" key="7">
    <source>
        <dbReference type="ARBA" id="ARBA00022801"/>
    </source>
</evidence>
<keyword evidence="7 14" id="KW-0378">Hydrolase</keyword>